<keyword evidence="1" id="KW-0175">Coiled coil</keyword>
<dbReference type="OrthoDB" id="9758751at2"/>
<dbReference type="EMBL" id="DF967972">
    <property type="protein sequence ID" value="GAP15456.1"/>
    <property type="molecule type" value="Genomic_DNA"/>
</dbReference>
<accession>A0A0S7BK25</accession>
<evidence type="ECO:0000256" key="2">
    <source>
        <dbReference type="SAM" id="MobiDB-lite"/>
    </source>
</evidence>
<keyword evidence="5" id="KW-1185">Reference proteome</keyword>
<dbReference type="SUPFAM" id="SSF52540">
    <property type="entry name" value="P-loop containing nucleoside triphosphate hydrolases"/>
    <property type="match status" value="1"/>
</dbReference>
<feature type="domain" description="Helicase HerA central" evidence="3">
    <location>
        <begin position="27"/>
        <end position="76"/>
    </location>
</feature>
<feature type="region of interest" description="Disordered" evidence="2">
    <location>
        <begin position="470"/>
        <end position="504"/>
    </location>
</feature>
<dbReference type="Proteomes" id="UP000055060">
    <property type="component" value="Unassembled WGS sequence"/>
</dbReference>
<dbReference type="InterPro" id="IPR002789">
    <property type="entry name" value="HerA_central"/>
</dbReference>
<evidence type="ECO:0000256" key="1">
    <source>
        <dbReference type="SAM" id="Coils"/>
    </source>
</evidence>
<proteinExistence type="predicted"/>
<dbReference type="CDD" id="cd01127">
    <property type="entry name" value="TrwB_TraG_TraD_VirD4"/>
    <property type="match status" value="1"/>
</dbReference>
<evidence type="ECO:0000259" key="3">
    <source>
        <dbReference type="Pfam" id="PF01935"/>
    </source>
</evidence>
<dbReference type="STRING" id="360412.LARV_03243"/>
<feature type="compositionally biased region" description="Low complexity" evidence="2">
    <location>
        <begin position="479"/>
        <end position="494"/>
    </location>
</feature>
<dbReference type="AlphaFoldDB" id="A0A0S7BK25"/>
<organism evidence="4">
    <name type="scientific">Longilinea arvoryzae</name>
    <dbReference type="NCBI Taxonomy" id="360412"/>
    <lineage>
        <taxon>Bacteria</taxon>
        <taxon>Bacillati</taxon>
        <taxon>Chloroflexota</taxon>
        <taxon>Anaerolineae</taxon>
        <taxon>Anaerolineales</taxon>
        <taxon>Anaerolineaceae</taxon>
        <taxon>Longilinea</taxon>
    </lineage>
</organism>
<evidence type="ECO:0000313" key="5">
    <source>
        <dbReference type="Proteomes" id="UP000055060"/>
    </source>
</evidence>
<feature type="coiled-coil region" evidence="1">
    <location>
        <begin position="741"/>
        <end position="775"/>
    </location>
</feature>
<feature type="coiled-coil region" evidence="1">
    <location>
        <begin position="684"/>
        <end position="711"/>
    </location>
</feature>
<dbReference type="RefSeq" id="WP_083522638.1">
    <property type="nucleotide sequence ID" value="NZ_DF967972.1"/>
</dbReference>
<dbReference type="PANTHER" id="PTHR30121:SF6">
    <property type="entry name" value="SLR6007 PROTEIN"/>
    <property type="match status" value="1"/>
</dbReference>
<dbReference type="Gene3D" id="3.40.50.300">
    <property type="entry name" value="P-loop containing nucleotide triphosphate hydrolases"/>
    <property type="match status" value="2"/>
</dbReference>
<protein>
    <submittedName>
        <fullName evidence="4">Predicted ATPase</fullName>
    </submittedName>
</protein>
<dbReference type="Pfam" id="PF01935">
    <property type="entry name" value="DUF87"/>
    <property type="match status" value="1"/>
</dbReference>
<evidence type="ECO:0000313" key="4">
    <source>
        <dbReference type="EMBL" id="GAP15456.1"/>
    </source>
</evidence>
<sequence>MDPKNFYLGRIYDPAQHKATDQSFLYDPANLTTHAIITGMTGSGKTGLGVGMLEEAALKGIPAIIIDPKGDLTNLLLHFPDFKPGDFEPWLDPEAARREGKTLDQLAADTAASWKTGLEGYGIGREDMLALQNSARFTIFTPGSTSGVPINVLSSFAAPDVPWEDNRETLREKISSMVTALLGLVGLTDLDPLRSREHILVSNVIENAWSQGRSLDLTSLIMEVQKPPFDRLGAFPLDSFFPEKDRFELAMLLNNFLASPSFESWLEGISLDIGALQTSSDGKPRHNIFYLAHLSESERMFFVTLLFAAIESWMRAQRGTSGLRMLVYFDEIMGYLPPVANPPSRTVMLRMLKQARAFGVGLVLATQNPVDVDYKALSNAGTWMIGRLQTEQDKNRLLDGLRSASGASDINAIDKQISALDKRVFLVNNVNKASPQLFTTRWAMNYLAGPLMRSQIPALNQLAGIQPFGKASQAAPSGTPDATKATSPTPAAAPVSPRGAALTSTRPVVPSGVSEYFLPLDLSSAEALQAARQPTGAQVKAVVYRPALIAQAEARYVNTRYRLDTSKQFACVIDDFESMNVEWDRFIWRPYKTDQVNDDPRPQATYASLPGWLSDPKRFTALQRDFEDWVFRNGDLKVRANETLKVYAGPEVTTADFRKLCSDAARDAMQTDLEKIGLAYDKKMDVLKEKVRKQTNKVEEIQREVSQRTAEEVGKGLETLVGLFGGRKRSLSGSLSKRRMTASAKADLDTAREDLTALNKQLEELTDSREKEEKGVEEKWARMVDDETEVPVNTTKSNIYIDLFGVAWVPYYQAEAAGQTVEIPAFKKESI</sequence>
<dbReference type="PANTHER" id="PTHR30121">
    <property type="entry name" value="UNCHARACTERIZED PROTEIN YJGR-RELATED"/>
    <property type="match status" value="1"/>
</dbReference>
<dbReference type="InterPro" id="IPR051162">
    <property type="entry name" value="T4SS_component"/>
</dbReference>
<dbReference type="InterPro" id="IPR027417">
    <property type="entry name" value="P-loop_NTPase"/>
</dbReference>
<reference evidence="4" key="1">
    <citation type="submission" date="2015-07" db="EMBL/GenBank/DDBJ databases">
        <title>Draft Genome Sequences of Anaerolinea thermolimosa IMO-1, Bellilinea caldifistulae GOMI-1, Leptolinea tardivitalis YMTK-2, Levilinea saccharolytica KIBI-1,Longilinea arvoryzae KOME-1, Previously Described as Members of the Anaerolineaceae (Chloroflexi).</title>
        <authorList>
            <person name="Sekiguchi Y."/>
            <person name="Ohashi A."/>
            <person name="Matsuura N."/>
            <person name="Tourlousse M.D."/>
        </authorList>
    </citation>
    <scope>NUCLEOTIDE SEQUENCE [LARGE SCALE GENOMIC DNA]</scope>
    <source>
        <strain evidence="4">KOME-1</strain>
    </source>
</reference>
<gene>
    <name evidence="4" type="ORF">LARV_03243</name>
</gene>
<name>A0A0S7BK25_9CHLR</name>